<keyword evidence="9 12" id="KW-0131">Cell cycle</keyword>
<comment type="subunit">
    <text evidence="12">Component of the NDC80 complex.</text>
</comment>
<dbReference type="AlphaFoldDB" id="H3CL86"/>
<dbReference type="GO" id="GO:0051301">
    <property type="term" value="P:cell division"/>
    <property type="evidence" value="ECO:0007669"/>
    <property type="project" value="UniProtKB-UniRule"/>
</dbReference>
<evidence type="ECO:0000256" key="11">
    <source>
        <dbReference type="ARBA" id="ARBA00045419"/>
    </source>
</evidence>
<evidence type="ECO:0000256" key="9">
    <source>
        <dbReference type="ARBA" id="ARBA00023306"/>
    </source>
</evidence>
<keyword evidence="15" id="KW-1185">Reference proteome</keyword>
<keyword evidence="8 12" id="KW-0539">Nucleus</keyword>
<evidence type="ECO:0000256" key="13">
    <source>
        <dbReference type="SAM" id="Coils"/>
    </source>
</evidence>
<keyword evidence="7 13" id="KW-0175">Coiled coil</keyword>
<keyword evidence="5 12" id="KW-0498">Mitosis</keyword>
<dbReference type="InterPro" id="IPR013252">
    <property type="entry name" value="Ndc80_Spc24"/>
</dbReference>
<evidence type="ECO:0000256" key="1">
    <source>
        <dbReference type="ARBA" id="ARBA00007804"/>
    </source>
</evidence>
<dbReference type="Ensembl" id="ENSTNIT00000009186.1">
    <property type="protein sequence ID" value="ENSTNIP00000009015.1"/>
    <property type="gene ID" value="ENSTNIG00000006262.1"/>
</dbReference>
<dbReference type="GO" id="GO:0005634">
    <property type="term" value="C:nucleus"/>
    <property type="evidence" value="ECO:0007669"/>
    <property type="project" value="UniProtKB-SubCell"/>
</dbReference>
<evidence type="ECO:0000256" key="5">
    <source>
        <dbReference type="ARBA" id="ARBA00022776"/>
    </source>
</evidence>
<evidence type="ECO:0000256" key="7">
    <source>
        <dbReference type="ARBA" id="ARBA00023054"/>
    </source>
</evidence>
<dbReference type="FunCoup" id="H3CL86">
    <property type="interactions" value="280"/>
</dbReference>
<reference evidence="14" key="3">
    <citation type="submission" date="2025-09" db="UniProtKB">
        <authorList>
            <consortium name="Ensembl"/>
        </authorList>
    </citation>
    <scope>IDENTIFICATION</scope>
</reference>
<comment type="function">
    <text evidence="11">Acts as a component of the essential kinetochore-associated NDC80 complex, which is required for chromosome segregation and spindle checkpoint activity. Required for kinetochore integrity and the organization of stable microtubule binding sites in the outer plate of the kinetochore. The NDC80 complex synergistically enhances the affinity of the SKA1 complex for microtubules and may allow the NDC80 complex to track depolymerizing microtubules.</text>
</comment>
<evidence type="ECO:0000256" key="12">
    <source>
        <dbReference type="RuleBase" id="RU368011"/>
    </source>
</evidence>
<dbReference type="GO" id="GO:0007059">
    <property type="term" value="P:chromosome segregation"/>
    <property type="evidence" value="ECO:0007669"/>
    <property type="project" value="TreeGrafter"/>
</dbReference>
<evidence type="ECO:0000256" key="3">
    <source>
        <dbReference type="ARBA" id="ARBA00022454"/>
    </source>
</evidence>
<dbReference type="GO" id="GO:0031262">
    <property type="term" value="C:Ndc80 complex"/>
    <property type="evidence" value="ECO:0007669"/>
    <property type="project" value="TreeGrafter"/>
</dbReference>
<dbReference type="InParanoid" id="H3CL86"/>
<feature type="coiled-coil region" evidence="13">
    <location>
        <begin position="84"/>
        <end position="135"/>
    </location>
</feature>
<evidence type="ECO:0000256" key="6">
    <source>
        <dbReference type="ARBA" id="ARBA00022838"/>
    </source>
</evidence>
<dbReference type="PANTHER" id="PTHR22142">
    <property type="match status" value="1"/>
</dbReference>
<organism evidence="14 15">
    <name type="scientific">Tetraodon nigroviridis</name>
    <name type="common">Spotted green pufferfish</name>
    <name type="synonym">Chelonodon nigroviridis</name>
    <dbReference type="NCBI Taxonomy" id="99883"/>
    <lineage>
        <taxon>Eukaryota</taxon>
        <taxon>Metazoa</taxon>
        <taxon>Chordata</taxon>
        <taxon>Craniata</taxon>
        <taxon>Vertebrata</taxon>
        <taxon>Euteleostomi</taxon>
        <taxon>Actinopterygii</taxon>
        <taxon>Neopterygii</taxon>
        <taxon>Teleostei</taxon>
        <taxon>Neoteleostei</taxon>
        <taxon>Acanthomorphata</taxon>
        <taxon>Eupercaria</taxon>
        <taxon>Tetraodontiformes</taxon>
        <taxon>Tetradontoidea</taxon>
        <taxon>Tetraodontidae</taxon>
        <taxon>Tetraodon</taxon>
    </lineage>
</organism>
<dbReference type="STRING" id="99883.ENSTNIP00000009015"/>
<proteinExistence type="inferred from homology"/>
<dbReference type="GeneTree" id="ENSGT00390000005584"/>
<keyword evidence="3 12" id="KW-0158">Chromosome</keyword>
<dbReference type="Proteomes" id="UP000007303">
    <property type="component" value="Unassembled WGS sequence"/>
</dbReference>
<keyword evidence="4 12" id="KW-0132">Cell division</keyword>
<reference evidence="15" key="1">
    <citation type="journal article" date="2004" name="Nature">
        <title>Genome duplication in the teleost fish Tetraodon nigroviridis reveals the early vertebrate proto-karyotype.</title>
        <authorList>
            <person name="Jaillon O."/>
            <person name="Aury J.-M."/>
            <person name="Brunet F."/>
            <person name="Petit J.-L."/>
            <person name="Stange-Thomann N."/>
            <person name="Mauceli E."/>
            <person name="Bouneau L."/>
            <person name="Fischer C."/>
            <person name="Ozouf-Costaz C."/>
            <person name="Bernot A."/>
            <person name="Nicaud S."/>
            <person name="Jaffe D."/>
            <person name="Fisher S."/>
            <person name="Lutfalla G."/>
            <person name="Dossat C."/>
            <person name="Segurens B."/>
            <person name="Dasilva C."/>
            <person name="Salanoubat M."/>
            <person name="Levy M."/>
            <person name="Boudet N."/>
            <person name="Castellano S."/>
            <person name="Anthouard V."/>
            <person name="Jubin C."/>
            <person name="Castelli V."/>
            <person name="Katinka M."/>
            <person name="Vacherie B."/>
            <person name="Biemont C."/>
            <person name="Skalli Z."/>
            <person name="Cattolico L."/>
            <person name="Poulain J."/>
            <person name="De Berardinis V."/>
            <person name="Cruaud C."/>
            <person name="Duprat S."/>
            <person name="Brottier P."/>
            <person name="Coutanceau J.-P."/>
            <person name="Gouzy J."/>
            <person name="Parra G."/>
            <person name="Lardier G."/>
            <person name="Chapple C."/>
            <person name="McKernan K.J."/>
            <person name="McEwan P."/>
            <person name="Bosak S."/>
            <person name="Kellis M."/>
            <person name="Volff J.-N."/>
            <person name="Guigo R."/>
            <person name="Zody M.C."/>
            <person name="Mesirov J."/>
            <person name="Lindblad-Toh K."/>
            <person name="Birren B."/>
            <person name="Nusbaum C."/>
            <person name="Kahn D."/>
            <person name="Robinson-Rechavi M."/>
            <person name="Laudet V."/>
            <person name="Schachter V."/>
            <person name="Quetier F."/>
            <person name="Saurin W."/>
            <person name="Scarpelli C."/>
            <person name="Wincker P."/>
            <person name="Lander E.S."/>
            <person name="Weissenbach J."/>
            <person name="Roest Crollius H."/>
        </authorList>
    </citation>
    <scope>NUCLEOTIDE SEQUENCE [LARGE SCALE GENOMIC DNA]</scope>
</reference>
<sequence>LSIMAQGHKFQDLEEAGEVLVAFINSSQPEKLRQVKKEHQALFESHMETKTFVTQILKDLALSEENAGQRLDMENHKKQRALEHDKVEKQLRQYTAKNQIMDSELQFLQGELENLRSAEHELQILQNEVDEDTTEVIPSAVYVAQLFYLITRIKWEYDTQPNILKGVHYGADLATPINIDTSLQAQSDISDELWDFVSTKW</sequence>
<name>H3CL86_TETNG</name>
<evidence type="ECO:0000256" key="2">
    <source>
        <dbReference type="ARBA" id="ARBA00013690"/>
    </source>
</evidence>
<evidence type="ECO:0000256" key="4">
    <source>
        <dbReference type="ARBA" id="ARBA00022618"/>
    </source>
</evidence>
<dbReference type="OMA" id="DQLWDFV"/>
<evidence type="ECO:0000256" key="8">
    <source>
        <dbReference type="ARBA" id="ARBA00023242"/>
    </source>
</evidence>
<protein>
    <recommendedName>
        <fullName evidence="2 12">Kinetochore protein Spc24</fullName>
    </recommendedName>
</protein>
<evidence type="ECO:0000313" key="15">
    <source>
        <dbReference type="Proteomes" id="UP000007303"/>
    </source>
</evidence>
<dbReference type="PANTHER" id="PTHR22142:SF2">
    <property type="entry name" value="KINETOCHORE PROTEIN SPC24"/>
    <property type="match status" value="1"/>
</dbReference>
<comment type="similarity">
    <text evidence="1 12">Belongs to the SPC24 family.</text>
</comment>
<dbReference type="Pfam" id="PF08286">
    <property type="entry name" value="Spc24"/>
    <property type="match status" value="1"/>
</dbReference>
<keyword evidence="6 12" id="KW-0995">Kinetochore</keyword>
<evidence type="ECO:0000313" key="14">
    <source>
        <dbReference type="Ensembl" id="ENSTNIP00000009015.1"/>
    </source>
</evidence>
<dbReference type="Gene3D" id="3.30.160.570">
    <property type="entry name" value="Ncd80 complex, Spc24 subunit"/>
    <property type="match status" value="1"/>
</dbReference>
<comment type="subcellular location">
    <subcellularLocation>
        <location evidence="12">Nucleus</location>
    </subcellularLocation>
    <subcellularLocation>
        <location evidence="12">Chromosome</location>
        <location evidence="12">Centromere</location>
        <location evidence="12">Kinetochore</location>
    </subcellularLocation>
</comment>
<evidence type="ECO:0000256" key="10">
    <source>
        <dbReference type="ARBA" id="ARBA00023328"/>
    </source>
</evidence>
<reference evidence="14" key="2">
    <citation type="submission" date="2025-08" db="UniProtKB">
        <authorList>
            <consortium name="Ensembl"/>
        </authorList>
    </citation>
    <scope>IDENTIFICATION</scope>
</reference>
<keyword evidence="10 12" id="KW-0137">Centromere</keyword>
<accession>H3CL86</accession>
<dbReference type="GO" id="GO:0008017">
    <property type="term" value="F:microtubule binding"/>
    <property type="evidence" value="ECO:0007669"/>
    <property type="project" value="TreeGrafter"/>
</dbReference>
<dbReference type="HOGENOM" id="CLU_119584_0_0_1"/>